<feature type="domain" description="Carbohydrate esterase 2 N-terminal" evidence="2">
    <location>
        <begin position="48"/>
        <end position="147"/>
    </location>
</feature>
<dbReference type="AlphaFoldDB" id="A0A1E5C7U9"/>
<dbReference type="SUPFAM" id="SSF52266">
    <property type="entry name" value="SGNH hydrolase"/>
    <property type="match status" value="1"/>
</dbReference>
<evidence type="ECO:0000259" key="2">
    <source>
        <dbReference type="Pfam" id="PF17996"/>
    </source>
</evidence>
<name>A0A1E5C7U9_9GAMM</name>
<sequence>MLIPHTDSEDLKNEGLNMLKRIGYLSLLLAASNVMAETAPATHHAINYEGRITKDYAAGTVQFNWPGTTIKTRFIGTQLSMNLIGNGDHFDVLIDGEFSHTLITLRGNTEQTFTLLDSDQMRDVTLEVVKRTENYETMAQLISFDHDGTLNGTWENQPHILFIGDSISAGFGSESTKRECTWEEVYTSSNARLAFPYQTGETLDASITQVSFSGLGLIRNWSGNQPHHNLTDYADKAGAIFGRTLAFEDTYPNLIVVEVGTNDFSTDPQPHEPWSDIEDVKEAWTDRMVEFVTDLKSRYNNTSVILMPRPAYPYDDIIPATQEAIERLNNQGQDGVYSHTFVSPLEGCIWHPTVKEHASIAAKLSDFIAANNLL</sequence>
<dbReference type="InterPro" id="IPR052762">
    <property type="entry name" value="PCW_deacetylase/CE"/>
</dbReference>
<dbReference type="GO" id="GO:0052689">
    <property type="term" value="F:carboxylic ester hydrolase activity"/>
    <property type="evidence" value="ECO:0007669"/>
    <property type="project" value="InterPro"/>
</dbReference>
<dbReference type="InterPro" id="IPR040794">
    <property type="entry name" value="CE2_N"/>
</dbReference>
<dbReference type="Gene3D" id="3.40.50.1110">
    <property type="entry name" value="SGNH hydrolase"/>
    <property type="match status" value="1"/>
</dbReference>
<dbReference type="Pfam" id="PF13472">
    <property type="entry name" value="Lipase_GDSL_2"/>
    <property type="match status" value="1"/>
</dbReference>
<evidence type="ECO:0000313" key="4">
    <source>
        <dbReference type="Proteomes" id="UP000095039"/>
    </source>
</evidence>
<proteinExistence type="predicted"/>
<dbReference type="InterPro" id="IPR037461">
    <property type="entry name" value="CtCE2-like_dom"/>
</dbReference>
<evidence type="ECO:0000259" key="1">
    <source>
        <dbReference type="Pfam" id="PF13472"/>
    </source>
</evidence>
<keyword evidence="4" id="KW-1185">Reference proteome</keyword>
<dbReference type="PANTHER" id="PTHR37834">
    <property type="entry name" value="GDSL-LIKE LIPASE/ACYLHYDROLASE DOMAIN PROTEIN (AFU_ORTHOLOGUE AFUA_2G00620)"/>
    <property type="match status" value="1"/>
</dbReference>
<reference evidence="3 4" key="1">
    <citation type="journal article" date="2012" name="Science">
        <title>Ecological populations of bacteria act as socially cohesive units of antibiotic production and resistance.</title>
        <authorList>
            <person name="Cordero O.X."/>
            <person name="Wildschutte H."/>
            <person name="Kirkup B."/>
            <person name="Proehl S."/>
            <person name="Ngo L."/>
            <person name="Hussain F."/>
            <person name="Le Roux F."/>
            <person name="Mincer T."/>
            <person name="Polz M.F."/>
        </authorList>
    </citation>
    <scope>NUCLEOTIDE SEQUENCE [LARGE SCALE GENOMIC DNA]</scope>
    <source>
        <strain evidence="3 4">FF-454</strain>
    </source>
</reference>
<dbReference type="EMBL" id="AJWN02000046">
    <property type="protein sequence ID" value="OEE61593.1"/>
    <property type="molecule type" value="Genomic_DNA"/>
</dbReference>
<dbReference type="Proteomes" id="UP000095039">
    <property type="component" value="Unassembled WGS sequence"/>
</dbReference>
<comment type="caution">
    <text evidence="3">The sequence shown here is derived from an EMBL/GenBank/DDBJ whole genome shotgun (WGS) entry which is preliminary data.</text>
</comment>
<dbReference type="Gene3D" id="2.60.120.260">
    <property type="entry name" value="Galactose-binding domain-like"/>
    <property type="match status" value="1"/>
</dbReference>
<evidence type="ECO:0000313" key="3">
    <source>
        <dbReference type="EMBL" id="OEE61593.1"/>
    </source>
</evidence>
<dbReference type="InterPro" id="IPR036514">
    <property type="entry name" value="SGNH_hydro_sf"/>
</dbReference>
<protein>
    <submittedName>
        <fullName evidence="3">Lipolytic enzyme</fullName>
    </submittedName>
</protein>
<feature type="domain" description="SGNH hydrolase-type esterase" evidence="1">
    <location>
        <begin position="162"/>
        <end position="330"/>
    </location>
</feature>
<dbReference type="InterPro" id="IPR013830">
    <property type="entry name" value="SGNH_hydro"/>
</dbReference>
<accession>A0A1E5C7U9</accession>
<dbReference type="CDD" id="cd01831">
    <property type="entry name" value="Endoglucanase_E_like"/>
    <property type="match status" value="1"/>
</dbReference>
<dbReference type="Pfam" id="PF17996">
    <property type="entry name" value="CE2_N"/>
    <property type="match status" value="1"/>
</dbReference>
<organism evidence="3 4">
    <name type="scientific">Enterovibrio norvegicus FF-454</name>
    <dbReference type="NCBI Taxonomy" id="1185651"/>
    <lineage>
        <taxon>Bacteria</taxon>
        <taxon>Pseudomonadati</taxon>
        <taxon>Pseudomonadota</taxon>
        <taxon>Gammaproteobacteria</taxon>
        <taxon>Vibrionales</taxon>
        <taxon>Vibrionaceae</taxon>
        <taxon>Enterovibrio</taxon>
    </lineage>
</organism>
<dbReference type="PANTHER" id="PTHR37834:SF2">
    <property type="entry name" value="ESTERASE, SGNH HYDROLASE-TYPE"/>
    <property type="match status" value="1"/>
</dbReference>
<gene>
    <name evidence="3" type="ORF">A1OK_09550</name>
</gene>